<dbReference type="AlphaFoldDB" id="A0A1I6HTT6"/>
<sequence>MNATVPETFGWYEDDTGETVTVRAATPDDYDAVAAFTADTWADRGGSDYIPDIYHDWIADDDGETRQTFVVDVGAETPSAELGAIVQVVTLSPYEAWGQGLRVNPDYRGRGLAKAITEASFAFARDAGATVLRNMIFSWNVRSLGLARDTGYDPGIEFRWVHPTPDAGATAESDADVPVFTGDANPDAAWSFWTNSEARTRLSGLVLDFEESWAVSELTRDRLRAAADEGRLLVAGAGPTRGFAARSRTYERESDGETETWAEYAVGAWAWRDDDAADALLAAVARDAAAVGADRTRVLIPEGVRWVTDAARAKADIAEEPTFVMEADLT</sequence>
<dbReference type="SUPFAM" id="SSF55729">
    <property type="entry name" value="Acyl-CoA N-acyltransferases (Nat)"/>
    <property type="match status" value="1"/>
</dbReference>
<dbReference type="CDD" id="cd04301">
    <property type="entry name" value="NAT_SF"/>
    <property type="match status" value="1"/>
</dbReference>
<dbReference type="GO" id="GO:0005840">
    <property type="term" value="C:ribosome"/>
    <property type="evidence" value="ECO:0007669"/>
    <property type="project" value="UniProtKB-KW"/>
</dbReference>
<evidence type="ECO:0000313" key="2">
    <source>
        <dbReference type="EMBL" id="SFR57660.1"/>
    </source>
</evidence>
<dbReference type="STRING" id="553469.SAMN04487947_2469"/>
<dbReference type="GO" id="GO:0016747">
    <property type="term" value="F:acyltransferase activity, transferring groups other than amino-acyl groups"/>
    <property type="evidence" value="ECO:0007669"/>
    <property type="project" value="InterPro"/>
</dbReference>
<dbReference type="Pfam" id="PF13302">
    <property type="entry name" value="Acetyltransf_3"/>
    <property type="match status" value="1"/>
</dbReference>
<name>A0A1I6HTT6_9EURY</name>
<evidence type="ECO:0000313" key="3">
    <source>
        <dbReference type="Proteomes" id="UP000198531"/>
    </source>
</evidence>
<dbReference type="PANTHER" id="PTHR47403:SF6">
    <property type="entry name" value="N-ACETYLTRANSFERASE DOMAIN-CONTAINING PROTEIN"/>
    <property type="match status" value="1"/>
</dbReference>
<dbReference type="Proteomes" id="UP000198531">
    <property type="component" value="Unassembled WGS sequence"/>
</dbReference>
<keyword evidence="2" id="KW-0689">Ribosomal protein</keyword>
<feature type="domain" description="N-acetyltransferase" evidence="1">
    <location>
        <begin position="20"/>
        <end position="165"/>
    </location>
</feature>
<dbReference type="InterPro" id="IPR016181">
    <property type="entry name" value="Acyl_CoA_acyltransferase"/>
</dbReference>
<evidence type="ECO:0000259" key="1">
    <source>
        <dbReference type="PROSITE" id="PS51186"/>
    </source>
</evidence>
<organism evidence="2 3">
    <name type="scientific">Halogeometricum rufum</name>
    <dbReference type="NCBI Taxonomy" id="553469"/>
    <lineage>
        <taxon>Archaea</taxon>
        <taxon>Methanobacteriati</taxon>
        <taxon>Methanobacteriota</taxon>
        <taxon>Stenosarchaea group</taxon>
        <taxon>Halobacteria</taxon>
        <taxon>Halobacteriales</taxon>
        <taxon>Haloferacaceae</taxon>
        <taxon>Halogeometricum</taxon>
    </lineage>
</organism>
<protein>
    <submittedName>
        <fullName evidence="2">Ribosomal protein S18 acetylase RimI</fullName>
    </submittedName>
</protein>
<proteinExistence type="predicted"/>
<keyword evidence="3" id="KW-1185">Reference proteome</keyword>
<dbReference type="InterPro" id="IPR000182">
    <property type="entry name" value="GNAT_dom"/>
</dbReference>
<dbReference type="PANTHER" id="PTHR47403">
    <property type="entry name" value="LOC100145250 PROTEIN"/>
    <property type="match status" value="1"/>
</dbReference>
<dbReference type="EMBL" id="FOYT01000002">
    <property type="protein sequence ID" value="SFR57660.1"/>
    <property type="molecule type" value="Genomic_DNA"/>
</dbReference>
<gene>
    <name evidence="2" type="ORF">SAMN04487947_2469</name>
</gene>
<accession>A0A1I6HTT6</accession>
<dbReference type="Gene3D" id="3.40.630.30">
    <property type="match status" value="1"/>
</dbReference>
<keyword evidence="2" id="KW-0687">Ribonucleoprotein</keyword>
<reference evidence="3" key="1">
    <citation type="submission" date="2016-10" db="EMBL/GenBank/DDBJ databases">
        <authorList>
            <person name="Varghese N."/>
            <person name="Submissions S."/>
        </authorList>
    </citation>
    <scope>NUCLEOTIDE SEQUENCE [LARGE SCALE GENOMIC DNA]</scope>
    <source>
        <strain evidence="3">CGMCC 1.7736</strain>
    </source>
</reference>
<dbReference type="PROSITE" id="PS51186">
    <property type="entry name" value="GNAT"/>
    <property type="match status" value="1"/>
</dbReference>